<keyword evidence="11" id="KW-1185">Reference proteome</keyword>
<evidence type="ECO:0000313" key="10">
    <source>
        <dbReference type="EMBL" id="KPC52749.1"/>
    </source>
</evidence>
<dbReference type="STRING" id="857265.WG78_12915"/>
<dbReference type="AlphaFoldDB" id="A0A0N0XIJ5"/>
<gene>
    <name evidence="7 10" type="primary">gluQ</name>
    <name evidence="10" type="ORF">WG78_12915</name>
</gene>
<evidence type="ECO:0000256" key="1">
    <source>
        <dbReference type="ARBA" id="ARBA00022598"/>
    </source>
</evidence>
<dbReference type="PATRIC" id="fig|857265.3.peg.2661"/>
<keyword evidence="6 7" id="KW-0030">Aminoacyl-tRNA synthetase</keyword>
<dbReference type="Gene3D" id="3.40.50.620">
    <property type="entry name" value="HUPs"/>
    <property type="match status" value="1"/>
</dbReference>
<evidence type="ECO:0000256" key="3">
    <source>
        <dbReference type="ARBA" id="ARBA00022741"/>
    </source>
</evidence>
<comment type="cofactor">
    <cofactor evidence="7">
        <name>Zn(2+)</name>
        <dbReference type="ChEBI" id="CHEBI:29105"/>
    </cofactor>
    <text evidence="7">Binds 1 zinc ion per subunit.</text>
</comment>
<dbReference type="SUPFAM" id="SSF52374">
    <property type="entry name" value="Nucleotidylyl transferase"/>
    <property type="match status" value="1"/>
</dbReference>
<keyword evidence="4 7" id="KW-0862">Zinc</keyword>
<name>A0A0N0XIJ5_9NEIS</name>
<dbReference type="HAMAP" id="MF_01428">
    <property type="entry name" value="Glu_Q_tRNA_synth"/>
    <property type="match status" value="1"/>
</dbReference>
<dbReference type="RefSeq" id="WP_053938219.1">
    <property type="nucleotide sequence ID" value="NZ_LAQT01000009.1"/>
</dbReference>
<feature type="binding site" evidence="7">
    <location>
        <position position="116"/>
    </location>
    <ligand>
        <name>Zn(2+)</name>
        <dbReference type="ChEBI" id="CHEBI:29105"/>
    </ligand>
</feature>
<dbReference type="InterPro" id="IPR000924">
    <property type="entry name" value="Glu/Gln-tRNA-synth"/>
</dbReference>
<dbReference type="GO" id="GO:0008270">
    <property type="term" value="F:zinc ion binding"/>
    <property type="evidence" value="ECO:0007669"/>
    <property type="project" value="UniProtKB-UniRule"/>
</dbReference>
<feature type="binding site" evidence="7">
    <location>
        <position position="118"/>
    </location>
    <ligand>
        <name>Zn(2+)</name>
        <dbReference type="ChEBI" id="CHEBI:29105"/>
    </ligand>
</feature>
<comment type="similarity">
    <text evidence="7">Belongs to the class-I aminoacyl-tRNA synthetase family. GluQ subfamily.</text>
</comment>
<feature type="binding site" evidence="7">
    <location>
        <position position="253"/>
    </location>
    <ligand>
        <name>ATP</name>
        <dbReference type="ChEBI" id="CHEBI:30616"/>
    </ligand>
</feature>
<accession>A0A0N0XIJ5</accession>
<dbReference type="GO" id="GO:0004818">
    <property type="term" value="F:glutamate-tRNA ligase activity"/>
    <property type="evidence" value="ECO:0007669"/>
    <property type="project" value="TreeGrafter"/>
</dbReference>
<evidence type="ECO:0000256" key="8">
    <source>
        <dbReference type="RuleBase" id="RU363037"/>
    </source>
</evidence>
<dbReference type="NCBIfam" id="NF004314">
    <property type="entry name" value="PRK05710.1-3"/>
    <property type="match status" value="1"/>
</dbReference>
<reference evidence="10 11" key="1">
    <citation type="submission" date="2015-07" db="EMBL/GenBank/DDBJ databases">
        <title>Draft genome sequence of the Amantichitinum ursilacus IGB-41, a new chitin-degrading bacterium.</title>
        <authorList>
            <person name="Kirstahler P."/>
            <person name="Guenther M."/>
            <person name="Grumaz C."/>
            <person name="Rupp S."/>
            <person name="Zibek S."/>
            <person name="Sohn K."/>
        </authorList>
    </citation>
    <scope>NUCLEOTIDE SEQUENCE [LARGE SCALE GENOMIC DNA]</scope>
    <source>
        <strain evidence="10 11">IGB-41</strain>
    </source>
</reference>
<dbReference type="InterPro" id="IPR049940">
    <property type="entry name" value="GluQ/Sye"/>
</dbReference>
<evidence type="ECO:0000256" key="2">
    <source>
        <dbReference type="ARBA" id="ARBA00022723"/>
    </source>
</evidence>
<comment type="caution">
    <text evidence="10">The sequence shown here is derived from an EMBL/GenBank/DDBJ whole genome shotgun (WGS) entry which is preliminary data.</text>
</comment>
<dbReference type="FunFam" id="3.40.50.620:FF:000093">
    <property type="entry name" value="Glutamyl-Q tRNA(Asp) synthetase"/>
    <property type="match status" value="1"/>
</dbReference>
<dbReference type="PRINTS" id="PR00987">
    <property type="entry name" value="TRNASYNTHGLU"/>
</dbReference>
<dbReference type="PANTHER" id="PTHR43311">
    <property type="entry name" value="GLUTAMATE--TRNA LIGASE"/>
    <property type="match status" value="1"/>
</dbReference>
<dbReference type="EC" id="6.1.1.-" evidence="7"/>
<feature type="binding site" evidence="7">
    <location>
        <position position="140"/>
    </location>
    <ligand>
        <name>Zn(2+)</name>
        <dbReference type="ChEBI" id="CHEBI:29105"/>
    </ligand>
</feature>
<comment type="function">
    <text evidence="7">Catalyzes the tRNA-independent activation of glutamate in presence of ATP and the subsequent transfer of glutamate onto a tRNA(Asp). Glutamate is transferred on the 2-amino-5-(4,5-dihydroxy-2-cyclopenten-1-yl) moiety of the queuosine in the wobble position of the QUC anticodon.</text>
</comment>
<feature type="short sequence motif" description="'HIGH' region" evidence="7">
    <location>
        <begin position="25"/>
        <end position="35"/>
    </location>
</feature>
<dbReference type="PANTHER" id="PTHR43311:SF1">
    <property type="entry name" value="GLUTAMYL-Q TRNA(ASP) SYNTHETASE"/>
    <property type="match status" value="1"/>
</dbReference>
<dbReference type="InterPro" id="IPR020058">
    <property type="entry name" value="Glu/Gln-tRNA-synth_Ib_cat-dom"/>
</dbReference>
<dbReference type="OrthoDB" id="9807503at2"/>
<evidence type="ECO:0000313" key="11">
    <source>
        <dbReference type="Proteomes" id="UP000037939"/>
    </source>
</evidence>
<evidence type="ECO:0000256" key="5">
    <source>
        <dbReference type="ARBA" id="ARBA00022840"/>
    </source>
</evidence>
<evidence type="ECO:0000256" key="7">
    <source>
        <dbReference type="HAMAP-Rule" id="MF_01428"/>
    </source>
</evidence>
<dbReference type="Proteomes" id="UP000037939">
    <property type="component" value="Unassembled WGS sequence"/>
</dbReference>
<feature type="binding site" evidence="7">
    <location>
        <position position="136"/>
    </location>
    <ligand>
        <name>Zn(2+)</name>
        <dbReference type="ChEBI" id="CHEBI:29105"/>
    </ligand>
</feature>
<keyword evidence="5 7" id="KW-0067">ATP-binding</keyword>
<sequence length="313" mass="34716">MSDNASTFPSSLPAHNAPYCGRFAPSPTGDLHQGSLIAAVASYLDARAHHGRWLVRMEDLDVTRCMPGAADRILHLLDAWGFEWDGPVVYQNSAERQQRYAQVLQSLRDADMVYPCGCSRKEIAEVAHAGIDGPVYPGICRHGLASGREPRAWRIRTVDTPLRFIDLIQGAQTADLANEVGDFVLRRADGLFAYQLAVVVDDQDQGVTHIVRGADLLDSTPRQNYLRQLLHYRLPEYAHIPVLANAAGEKLSKQTRASALQIEQAVPAIWSALSFLGQQPPAELAQGALKPLWDWARTHWQLSRIARRRSISS</sequence>
<organism evidence="10 11">
    <name type="scientific">Amantichitinum ursilacus</name>
    <dbReference type="NCBI Taxonomy" id="857265"/>
    <lineage>
        <taxon>Bacteria</taxon>
        <taxon>Pseudomonadati</taxon>
        <taxon>Pseudomonadota</taxon>
        <taxon>Betaproteobacteria</taxon>
        <taxon>Neisseriales</taxon>
        <taxon>Chitinibacteraceae</taxon>
        <taxon>Amantichitinum</taxon>
    </lineage>
</organism>
<dbReference type="InterPro" id="IPR022380">
    <property type="entry name" value="Glu-Q_tRNA(Asp)_Synthase"/>
</dbReference>
<evidence type="ECO:0000256" key="4">
    <source>
        <dbReference type="ARBA" id="ARBA00022833"/>
    </source>
</evidence>
<dbReference type="NCBIfam" id="TIGR03838">
    <property type="entry name" value="queuosine_YadB"/>
    <property type="match status" value="1"/>
</dbReference>
<dbReference type="InterPro" id="IPR014729">
    <property type="entry name" value="Rossmann-like_a/b/a_fold"/>
</dbReference>
<dbReference type="GO" id="GO:0005829">
    <property type="term" value="C:cytosol"/>
    <property type="evidence" value="ECO:0007669"/>
    <property type="project" value="TreeGrafter"/>
</dbReference>
<feature type="binding site" evidence="7">
    <location>
        <position position="194"/>
    </location>
    <ligand>
        <name>L-glutamate</name>
        <dbReference type="ChEBI" id="CHEBI:29985"/>
    </ligand>
</feature>
<keyword evidence="3 7" id="KW-0547">Nucleotide-binding</keyword>
<dbReference type="GO" id="GO:0005524">
    <property type="term" value="F:ATP binding"/>
    <property type="evidence" value="ECO:0007669"/>
    <property type="project" value="UniProtKB-KW"/>
</dbReference>
<feature type="domain" description="Glutamyl/glutaminyl-tRNA synthetase class Ib catalytic" evidence="9">
    <location>
        <begin position="22"/>
        <end position="260"/>
    </location>
</feature>
<keyword evidence="8" id="KW-0648">Protein biosynthesis</keyword>
<evidence type="ECO:0000259" key="9">
    <source>
        <dbReference type="Pfam" id="PF00749"/>
    </source>
</evidence>
<keyword evidence="2 7" id="KW-0479">Metal-binding</keyword>
<feature type="binding site" evidence="7">
    <location>
        <position position="58"/>
    </location>
    <ligand>
        <name>L-glutamate</name>
        <dbReference type="ChEBI" id="CHEBI:29985"/>
    </ligand>
</feature>
<dbReference type="Pfam" id="PF00749">
    <property type="entry name" value="tRNA-synt_1c"/>
    <property type="match status" value="1"/>
</dbReference>
<dbReference type="EMBL" id="LAQT01000009">
    <property type="protein sequence ID" value="KPC52749.1"/>
    <property type="molecule type" value="Genomic_DNA"/>
</dbReference>
<feature type="binding site" evidence="7">
    <location>
        <begin position="22"/>
        <end position="26"/>
    </location>
    <ligand>
        <name>L-glutamate</name>
        <dbReference type="ChEBI" id="CHEBI:29985"/>
    </ligand>
</feature>
<proteinExistence type="inferred from homology"/>
<dbReference type="GO" id="GO:0006400">
    <property type="term" value="P:tRNA modification"/>
    <property type="evidence" value="ECO:0007669"/>
    <property type="project" value="InterPro"/>
</dbReference>
<feature type="short sequence motif" description="'KMSKS' region" evidence="7">
    <location>
        <begin position="250"/>
        <end position="254"/>
    </location>
</feature>
<keyword evidence="1 7" id="KW-0436">Ligase</keyword>
<protein>
    <recommendedName>
        <fullName evidence="7">Glutamyl-Q tRNA(Asp) synthetase</fullName>
        <shortName evidence="7">Glu-Q-RSs</shortName>
        <ecNumber evidence="7">6.1.1.-</ecNumber>
    </recommendedName>
</protein>
<evidence type="ECO:0000256" key="6">
    <source>
        <dbReference type="ARBA" id="ARBA00023146"/>
    </source>
</evidence>
<feature type="binding site" evidence="7">
    <location>
        <position position="212"/>
    </location>
    <ligand>
        <name>L-glutamate</name>
        <dbReference type="ChEBI" id="CHEBI:29985"/>
    </ligand>
</feature>
<dbReference type="GO" id="GO:0006424">
    <property type="term" value="P:glutamyl-tRNA aminoacylation"/>
    <property type="evidence" value="ECO:0007669"/>
    <property type="project" value="InterPro"/>
</dbReference>